<proteinExistence type="predicted"/>
<gene>
    <name evidence="2" type="ORF">BSZ32_08670</name>
</gene>
<dbReference type="Proteomes" id="UP000239907">
    <property type="component" value="Unassembled WGS sequence"/>
</dbReference>
<keyword evidence="3" id="KW-1185">Reference proteome</keyword>
<sequence length="98" mass="10661">MDIEPECPIGADAAVTPIELRVVYLHAGSTESAELGAQHGTIEEGNAPKALRMPKQARPATTHVRTRWLECFLVGLLGILMRGECDPFIPRKVREGGL</sequence>
<evidence type="ECO:0000313" key="2">
    <source>
        <dbReference type="EMBL" id="PQJ28575.1"/>
    </source>
</evidence>
<name>A0A2S7U0Q6_9BACT</name>
<evidence type="ECO:0000256" key="1">
    <source>
        <dbReference type="SAM" id="MobiDB-lite"/>
    </source>
</evidence>
<feature type="region of interest" description="Disordered" evidence="1">
    <location>
        <begin position="35"/>
        <end position="58"/>
    </location>
</feature>
<accession>A0A2S7U0Q6</accession>
<protein>
    <submittedName>
        <fullName evidence="2">Uncharacterized protein</fullName>
    </submittedName>
</protein>
<dbReference type="EMBL" id="MQWA01000001">
    <property type="protein sequence ID" value="PQJ28575.1"/>
    <property type="molecule type" value="Genomic_DNA"/>
</dbReference>
<reference evidence="2 3" key="1">
    <citation type="submission" date="2016-12" db="EMBL/GenBank/DDBJ databases">
        <title>Study of bacterial adaptation to deep sea.</title>
        <authorList>
            <person name="Song J."/>
            <person name="Yoshizawa S."/>
            <person name="Kogure K."/>
        </authorList>
    </citation>
    <scope>NUCLEOTIDE SEQUENCE [LARGE SCALE GENOMIC DNA]</scope>
    <source>
        <strain evidence="2 3">SAORIC-165</strain>
    </source>
</reference>
<organism evidence="2 3">
    <name type="scientific">Rubritalea profundi</name>
    <dbReference type="NCBI Taxonomy" id="1658618"/>
    <lineage>
        <taxon>Bacteria</taxon>
        <taxon>Pseudomonadati</taxon>
        <taxon>Verrucomicrobiota</taxon>
        <taxon>Verrucomicrobiia</taxon>
        <taxon>Verrucomicrobiales</taxon>
        <taxon>Rubritaleaceae</taxon>
        <taxon>Rubritalea</taxon>
    </lineage>
</organism>
<comment type="caution">
    <text evidence="2">The sequence shown here is derived from an EMBL/GenBank/DDBJ whole genome shotgun (WGS) entry which is preliminary data.</text>
</comment>
<dbReference type="AlphaFoldDB" id="A0A2S7U0Q6"/>
<evidence type="ECO:0000313" key="3">
    <source>
        <dbReference type="Proteomes" id="UP000239907"/>
    </source>
</evidence>